<dbReference type="EMBL" id="SRYB01000005">
    <property type="protein sequence ID" value="TGY79768.1"/>
    <property type="molecule type" value="Genomic_DNA"/>
</dbReference>
<gene>
    <name evidence="1" type="ORF">E5331_05170</name>
</gene>
<evidence type="ECO:0000313" key="2">
    <source>
        <dbReference type="Proteomes" id="UP000306319"/>
    </source>
</evidence>
<reference evidence="1" key="1">
    <citation type="submission" date="2019-04" db="EMBL/GenBank/DDBJ databases">
        <title>Microbes associate with the intestines of laboratory mice.</title>
        <authorList>
            <person name="Navarre W."/>
            <person name="Wong E."/>
            <person name="Huang K."/>
            <person name="Tropini C."/>
            <person name="Ng K."/>
            <person name="Yu B."/>
        </authorList>
    </citation>
    <scope>NUCLEOTIDE SEQUENCE</scope>
    <source>
        <strain evidence="1">NM04_E33</strain>
    </source>
</reference>
<keyword evidence="2" id="KW-1185">Reference proteome</keyword>
<accession>A0AC61RJ31</accession>
<name>A0AC61RJ31_9BACT</name>
<protein>
    <submittedName>
        <fullName evidence="1">Uncharacterized protein</fullName>
    </submittedName>
</protein>
<organism evidence="1 2">
    <name type="scientific">Lepagella muris</name>
    <dbReference type="NCBI Taxonomy" id="3032870"/>
    <lineage>
        <taxon>Bacteria</taxon>
        <taxon>Pseudomonadati</taxon>
        <taxon>Bacteroidota</taxon>
        <taxon>Bacteroidia</taxon>
        <taxon>Bacteroidales</taxon>
        <taxon>Muribaculaceae</taxon>
        <taxon>Lepagella</taxon>
    </lineage>
</organism>
<comment type="caution">
    <text evidence="1">The sequence shown here is derived from an EMBL/GenBank/DDBJ whole genome shotgun (WGS) entry which is preliminary data.</text>
</comment>
<evidence type="ECO:0000313" key="1">
    <source>
        <dbReference type="EMBL" id="TGY79768.1"/>
    </source>
</evidence>
<dbReference type="Proteomes" id="UP000306319">
    <property type="component" value="Unassembled WGS sequence"/>
</dbReference>
<sequence>MIKECGEKEKGERRFLLLFKLKELLYDIGNMAWVEGHILESENLELRHTVQDIVQDGNRDRVARILDKAHCIVTEALYPYTSRELYLKWRDDRPERRHVFGILLRVPDDFSQTTMNLMEHLVHEYMVADVMQDWLTITHADKAAVWLEKREEALSRLRSCVNLRRGGQRVRRRLSPF</sequence>
<proteinExistence type="predicted"/>